<gene>
    <name evidence="4" type="ORF">SAMN06295970_11749</name>
</gene>
<dbReference type="PANTHER" id="PTHR44757">
    <property type="entry name" value="DIGUANYLATE CYCLASE DGCP"/>
    <property type="match status" value="1"/>
</dbReference>
<dbReference type="Proteomes" id="UP001158049">
    <property type="component" value="Unassembled WGS sequence"/>
</dbReference>
<reference evidence="4 5" key="1">
    <citation type="submission" date="2017-05" db="EMBL/GenBank/DDBJ databases">
        <authorList>
            <person name="Varghese N."/>
            <person name="Submissions S."/>
        </authorList>
    </citation>
    <scope>NUCLEOTIDE SEQUENCE [LARGE SCALE GENOMIC DNA]</scope>
    <source>
        <strain evidence="4 5">DSM 26001</strain>
    </source>
</reference>
<organism evidence="4 5">
    <name type="scientific">Noviherbaspirillum suwonense</name>
    <dbReference type="NCBI Taxonomy" id="1224511"/>
    <lineage>
        <taxon>Bacteria</taxon>
        <taxon>Pseudomonadati</taxon>
        <taxon>Pseudomonadota</taxon>
        <taxon>Betaproteobacteria</taxon>
        <taxon>Burkholderiales</taxon>
        <taxon>Oxalobacteraceae</taxon>
        <taxon>Noviherbaspirillum</taxon>
    </lineage>
</organism>
<feature type="domain" description="EAL" evidence="2">
    <location>
        <begin position="635"/>
        <end position="889"/>
    </location>
</feature>
<dbReference type="InterPro" id="IPR052155">
    <property type="entry name" value="Biofilm_reg_signaling"/>
</dbReference>
<dbReference type="InterPro" id="IPR001633">
    <property type="entry name" value="EAL_dom"/>
</dbReference>
<dbReference type="SUPFAM" id="SSF55073">
    <property type="entry name" value="Nucleotide cyclase"/>
    <property type="match status" value="1"/>
</dbReference>
<keyword evidence="1" id="KW-1133">Transmembrane helix</keyword>
<dbReference type="InterPro" id="IPR029787">
    <property type="entry name" value="Nucleotide_cyclase"/>
</dbReference>
<comment type="caution">
    <text evidence="4">The sequence shown here is derived from an EMBL/GenBank/DDBJ whole genome shotgun (WGS) entry which is preliminary data.</text>
</comment>
<dbReference type="EMBL" id="FXUL01000017">
    <property type="protein sequence ID" value="SMP71686.1"/>
    <property type="molecule type" value="Genomic_DNA"/>
</dbReference>
<dbReference type="Pfam" id="PF13426">
    <property type="entry name" value="PAS_9"/>
    <property type="match status" value="1"/>
</dbReference>
<dbReference type="SUPFAM" id="SSF55785">
    <property type="entry name" value="PYP-like sensor domain (PAS domain)"/>
    <property type="match status" value="1"/>
</dbReference>
<name>A0ABY1QIC4_9BURK</name>
<dbReference type="Gene3D" id="3.30.70.270">
    <property type="match status" value="1"/>
</dbReference>
<keyword evidence="1" id="KW-0812">Transmembrane</keyword>
<dbReference type="CDD" id="cd01949">
    <property type="entry name" value="GGDEF"/>
    <property type="match status" value="1"/>
</dbReference>
<evidence type="ECO:0000256" key="1">
    <source>
        <dbReference type="SAM" id="Phobius"/>
    </source>
</evidence>
<dbReference type="PANTHER" id="PTHR44757:SF2">
    <property type="entry name" value="BIOFILM ARCHITECTURE MAINTENANCE PROTEIN MBAA"/>
    <property type="match status" value="1"/>
</dbReference>
<dbReference type="SMART" id="SM00267">
    <property type="entry name" value="GGDEF"/>
    <property type="match status" value="1"/>
</dbReference>
<evidence type="ECO:0000313" key="5">
    <source>
        <dbReference type="Proteomes" id="UP001158049"/>
    </source>
</evidence>
<dbReference type="InterPro" id="IPR043128">
    <property type="entry name" value="Rev_trsase/Diguanyl_cyclase"/>
</dbReference>
<dbReference type="InterPro" id="IPR000014">
    <property type="entry name" value="PAS"/>
</dbReference>
<dbReference type="InterPro" id="IPR000160">
    <property type="entry name" value="GGDEF_dom"/>
</dbReference>
<dbReference type="CDD" id="cd12915">
    <property type="entry name" value="PDC2_DGC_like"/>
    <property type="match status" value="1"/>
</dbReference>
<keyword evidence="1" id="KW-0472">Membrane</keyword>
<sequence length="901" mass="99143">MHIRNDTDELKSALARLHFLKGNMYQVAAWPLLCLAIVAVIWIAAFAHVASEKSRIHDVASGNASLLAAAFAGQLARTVQQLDQTTLALAHYWKLSKGSLRLQDQAGEGIYPEVDGFSAAIFNKDGKLLTSLRGKTASADISARAYFQAHRDRRVRGLHVTRLEQGQGGPVVVFTRALTDRNGKFDGLVCLIVPPTYLTALDEQTAEGENNALAVLTTDGQMIVSRPGRNMGSHVAQVNGAVQFPSRRARTVVPAERFSDGRSRIVAWETLEKYPLVSVVALAEQDIYLPYDSMRRNTMSMASVATLLLMVAGLLGSVLCARLVWRKHQAAVIADTYRLAIEGAHEGFFMARALYGQGKAATDFVVENCNEQGARMIGFSRDALIEVRFSQMYTGRIFEHVKATFQKAMENGFHEDEFIQPGENGERIWIHRRLVRSGDGIAITLRDISEAKAHESALESLGNTDALTGLRNRYWLGQYLPRALDKAREAGAAVAVLYLDLDDFKDVNNTMGHDAGDHVLRQAGQRIASVLRPGDHVVRLGGDEFTVLLAHPDRRGEVVEVAERLLEALSAPFQVRGGQQPRICASVGISLYPDDGQTTEALLQHADTAMYAAKNNGKGRYAFYTPALTEQIVHRIRNEYALRRAIEVNEFVLHFQPRVNAVSGELLSMEALVRWNHPERGMVPPLEFIGLAEDTGLIVELGKLVIDQACMQLAAWQAQGLPVVPLSVNVSPVQFARCDLKAVIAESLARHRIDPLLLEVEVTESCMMQDSEKVAQEIASLKSLGVRISVDDFGTGYSSLSQLQRLDLDVLKVDRAFTQALNTGRQGEAFFMTIVSMAHILDMQVVAEGVETREQLAILQSLGCNEAQGYYISKPVPASLAATFMLKRSLFPELQPGLQIA</sequence>
<dbReference type="CDD" id="cd12914">
    <property type="entry name" value="PDC1_DGC_like"/>
    <property type="match status" value="1"/>
</dbReference>
<evidence type="ECO:0000259" key="3">
    <source>
        <dbReference type="PROSITE" id="PS50887"/>
    </source>
</evidence>
<dbReference type="CDD" id="cd00130">
    <property type="entry name" value="PAS"/>
    <property type="match status" value="1"/>
</dbReference>
<feature type="transmembrane region" description="Helical" evidence="1">
    <location>
        <begin position="27"/>
        <end position="47"/>
    </location>
</feature>
<dbReference type="InterPro" id="IPR035965">
    <property type="entry name" value="PAS-like_dom_sf"/>
</dbReference>
<dbReference type="Pfam" id="PF00563">
    <property type="entry name" value="EAL"/>
    <property type="match status" value="1"/>
</dbReference>
<proteinExistence type="predicted"/>
<feature type="domain" description="GGDEF" evidence="3">
    <location>
        <begin position="492"/>
        <end position="626"/>
    </location>
</feature>
<dbReference type="SUPFAM" id="SSF141868">
    <property type="entry name" value="EAL domain-like"/>
    <property type="match status" value="1"/>
</dbReference>
<accession>A0ABY1QIC4</accession>
<dbReference type="InterPro" id="IPR035919">
    <property type="entry name" value="EAL_sf"/>
</dbReference>
<dbReference type="CDD" id="cd01948">
    <property type="entry name" value="EAL"/>
    <property type="match status" value="1"/>
</dbReference>
<dbReference type="RefSeq" id="WP_283443949.1">
    <property type="nucleotide sequence ID" value="NZ_FXUL01000017.1"/>
</dbReference>
<dbReference type="PROSITE" id="PS50887">
    <property type="entry name" value="GGDEF"/>
    <property type="match status" value="1"/>
</dbReference>
<dbReference type="NCBIfam" id="TIGR00254">
    <property type="entry name" value="GGDEF"/>
    <property type="match status" value="1"/>
</dbReference>
<evidence type="ECO:0000313" key="4">
    <source>
        <dbReference type="EMBL" id="SMP71686.1"/>
    </source>
</evidence>
<feature type="transmembrane region" description="Helical" evidence="1">
    <location>
        <begin position="304"/>
        <end position="325"/>
    </location>
</feature>
<dbReference type="PROSITE" id="PS50883">
    <property type="entry name" value="EAL"/>
    <property type="match status" value="1"/>
</dbReference>
<dbReference type="Gene3D" id="3.20.20.450">
    <property type="entry name" value="EAL domain"/>
    <property type="match status" value="1"/>
</dbReference>
<protein>
    <submittedName>
        <fullName evidence="4">Diguanylate cyclase (GGDEF) domain-containing protein</fullName>
    </submittedName>
</protein>
<dbReference type="SMART" id="SM00052">
    <property type="entry name" value="EAL"/>
    <property type="match status" value="1"/>
</dbReference>
<dbReference type="Pfam" id="PF00990">
    <property type="entry name" value="GGDEF"/>
    <property type="match status" value="1"/>
</dbReference>
<keyword evidence="5" id="KW-1185">Reference proteome</keyword>
<evidence type="ECO:0000259" key="2">
    <source>
        <dbReference type="PROSITE" id="PS50883"/>
    </source>
</evidence>
<dbReference type="Gene3D" id="3.30.450.20">
    <property type="entry name" value="PAS domain"/>
    <property type="match status" value="3"/>
</dbReference>